<evidence type="ECO:0000256" key="12">
    <source>
        <dbReference type="SAM" id="MobiDB-lite"/>
    </source>
</evidence>
<reference evidence="14" key="1">
    <citation type="journal article" date="2020" name="bioRxiv">
        <title>Comparative genomics of Chlamydomonas.</title>
        <authorList>
            <person name="Craig R.J."/>
            <person name="Hasan A.R."/>
            <person name="Ness R.W."/>
            <person name="Keightley P.D."/>
        </authorList>
    </citation>
    <scope>NUCLEOTIDE SEQUENCE</scope>
    <source>
        <strain evidence="14">SAG 7.73</strain>
    </source>
</reference>
<evidence type="ECO:0000256" key="11">
    <source>
        <dbReference type="ARBA" id="ARBA00045497"/>
    </source>
</evidence>
<evidence type="ECO:0008006" key="16">
    <source>
        <dbReference type="Google" id="ProtNLM"/>
    </source>
</evidence>
<keyword evidence="9 13" id="KW-0472">Membrane</keyword>
<feature type="region of interest" description="Disordered" evidence="12">
    <location>
        <begin position="616"/>
        <end position="647"/>
    </location>
</feature>
<keyword evidence="8" id="KW-0406">Ion transport</keyword>
<comment type="catalytic activity">
    <reaction evidence="10">
        <text>Mg(2+)(in) = Mg(2+)(out)</text>
        <dbReference type="Rhea" id="RHEA:29827"/>
        <dbReference type="ChEBI" id="CHEBI:18420"/>
    </reaction>
</comment>
<keyword evidence="4" id="KW-1003">Cell membrane</keyword>
<dbReference type="FunFam" id="1.20.58.340:FF:000004">
    <property type="entry name" value="Magnesium transport protein CorA"/>
    <property type="match status" value="1"/>
</dbReference>
<gene>
    <name evidence="14" type="ORF">HXX76_002300</name>
</gene>
<dbReference type="SUPFAM" id="SSF143865">
    <property type="entry name" value="CorA soluble domain-like"/>
    <property type="match status" value="1"/>
</dbReference>
<comment type="function">
    <text evidence="11">Mediates influx of magnesium ions. Alternates between open and closed states. Activated by low cytoplasmic Mg(2+) levels. Inactive when cytoplasmic Mg(2+) levels are high.</text>
</comment>
<feature type="region of interest" description="Disordered" evidence="12">
    <location>
        <begin position="19"/>
        <end position="47"/>
    </location>
</feature>
<dbReference type="InterPro" id="IPR002523">
    <property type="entry name" value="MgTranspt_CorA/ZnTranspt_ZntB"/>
</dbReference>
<evidence type="ECO:0000256" key="3">
    <source>
        <dbReference type="ARBA" id="ARBA00022448"/>
    </source>
</evidence>
<feature type="transmembrane region" description="Helical" evidence="13">
    <location>
        <begin position="798"/>
        <end position="817"/>
    </location>
</feature>
<feature type="compositionally biased region" description="Basic residues" evidence="12">
    <location>
        <begin position="620"/>
        <end position="637"/>
    </location>
</feature>
<evidence type="ECO:0000256" key="2">
    <source>
        <dbReference type="ARBA" id="ARBA00009765"/>
    </source>
</evidence>
<dbReference type="Proteomes" id="UP000650467">
    <property type="component" value="Unassembled WGS sequence"/>
</dbReference>
<feature type="region of interest" description="Disordered" evidence="12">
    <location>
        <begin position="200"/>
        <end position="326"/>
    </location>
</feature>
<dbReference type="GO" id="GO:0000287">
    <property type="term" value="F:magnesium ion binding"/>
    <property type="evidence" value="ECO:0007669"/>
    <property type="project" value="TreeGrafter"/>
</dbReference>
<dbReference type="EMBL" id="JAEHOC010000003">
    <property type="protein sequence ID" value="KAG2443961.1"/>
    <property type="molecule type" value="Genomic_DNA"/>
</dbReference>
<dbReference type="PANTHER" id="PTHR46494">
    <property type="entry name" value="CORA FAMILY METAL ION TRANSPORTER (EUROFUNG)"/>
    <property type="match status" value="1"/>
</dbReference>
<organism evidence="14 15">
    <name type="scientific">Chlamydomonas incerta</name>
    <dbReference type="NCBI Taxonomy" id="51695"/>
    <lineage>
        <taxon>Eukaryota</taxon>
        <taxon>Viridiplantae</taxon>
        <taxon>Chlorophyta</taxon>
        <taxon>core chlorophytes</taxon>
        <taxon>Chlorophyceae</taxon>
        <taxon>CS clade</taxon>
        <taxon>Chlamydomonadales</taxon>
        <taxon>Chlamydomonadaceae</taxon>
        <taxon>Chlamydomonas</taxon>
    </lineage>
</organism>
<feature type="transmembrane region" description="Helical" evidence="13">
    <location>
        <begin position="1017"/>
        <end position="1036"/>
    </location>
</feature>
<evidence type="ECO:0000256" key="9">
    <source>
        <dbReference type="ARBA" id="ARBA00023136"/>
    </source>
</evidence>
<evidence type="ECO:0000313" key="14">
    <source>
        <dbReference type="EMBL" id="KAG2443961.1"/>
    </source>
</evidence>
<feature type="compositionally biased region" description="Gly residues" evidence="12">
    <location>
        <begin position="742"/>
        <end position="754"/>
    </location>
</feature>
<name>A0A836B0D7_CHLIN</name>
<dbReference type="Gene3D" id="3.30.460.20">
    <property type="entry name" value="CorA soluble domain-like"/>
    <property type="match status" value="1"/>
</dbReference>
<feature type="compositionally biased region" description="Gly residues" evidence="12">
    <location>
        <begin position="276"/>
        <end position="300"/>
    </location>
</feature>
<comment type="similarity">
    <text evidence="2">Belongs to the CorA metal ion transporter (MIT) (TC 1.A.35) family.</text>
</comment>
<comment type="subcellular location">
    <subcellularLocation>
        <location evidence="1">Cell membrane</location>
        <topology evidence="1">Multi-pass membrane protein</topology>
    </subcellularLocation>
</comment>
<dbReference type="GO" id="GO:0015087">
    <property type="term" value="F:cobalt ion transmembrane transporter activity"/>
    <property type="evidence" value="ECO:0007669"/>
    <property type="project" value="TreeGrafter"/>
</dbReference>
<dbReference type="OrthoDB" id="165352at2759"/>
<feature type="region of interest" description="Disordered" evidence="12">
    <location>
        <begin position="731"/>
        <end position="754"/>
    </location>
</feature>
<sequence>MLGVPGLLSSRSGASDLKSVTVVRDGDGTADAQSAGGDSDDEEMREARERRARVVSRWRRAYAQVLELARLGFGSDFGSGAYIEIDLRGGKTLPPQVERKLRREYRGRVEVQVVDYCLTAARPRLVRWSNYSDGATGMRALREFLDMPRPVLSLLEPQIRWVKAEGFAWDLVKTLAGRYNLPPLLVSDLLGVENTEVLENFRSSGGGGGSSDPGPAPGGAGGWDETWISGTSMPHGRAAARSGSLRRRSGGGPPGQGLSRSSQPGSGSWEKPNGAYSGGSASGAGGGSGGGGGGSGGPSSGGWWPWGRGAERADEPLPEDPHRRTKTEYYGSDGILYISMPMIGLRTRLLLRSAAEQQQAAAAAAAVEREPAPAAGAAAGGAIDAATSTGGAGLGAHGGAHGKAEAGGRKAAPASNPISLALEATIAAAMRPGGGGFGSMPVAEGTEAPAPASDPAAAAAVAAPSAPAGAVSAASGGSTLARPLDPAPTAGVVHNPLVSVAVGQAVAQVGPFQGAGGQGAAGPSAAATTVHVTATAAATRGVPAGLADAGVGSASVGAGSAAARVDMGTGSAVIRHHGGGGAGVGAAVGGGGGGVGAAVGGSGGGVDAAVGGGRVSAEHQHHHHDHGHHHGHAHGGQRRSGDLGWGSVASGGSVADVGVETESPHSLEAWMRWLRGACRCGRPPSRGRKPVRWWQQLFGGGSSRGDEYLYEKRWVEEPIVLLLVQDKTVHGPGNGHAPPNPGGGVAASAGGGGGGSGGAHGVGAGARGVTLISIFHYSGRSVTYRVWRQITSGATGSMAVAAAAFSAAAAAATAASFSQPRIAGLGAHPAGAATAAAGGRGGVAPGLTPQEQLLHRISTSAAAGSSHSLISEVRRSDAGYLLYLIMRGAVDQAYDVVRDFSAQLSDFERRVRSGNLSATATEQLHVMSTDLQLLDRRFKATTTVLRLLTTKDVNADSGTVTDSPAQLSANAQAKIKALVEQVRGINDEIDSLGTQASQLTDLVFNLIAHRSNNSMRVLSIISTVFLPVTFLAGVYGTNFEWVPELHWYLGYMYFWLLITGVGVVVFAIANKYVH</sequence>
<dbReference type="InterPro" id="IPR045863">
    <property type="entry name" value="CorA_TM1_TM2"/>
</dbReference>
<feature type="compositionally biased region" description="Low complexity" evidence="12">
    <location>
        <begin position="256"/>
        <end position="268"/>
    </location>
</feature>
<evidence type="ECO:0000256" key="5">
    <source>
        <dbReference type="ARBA" id="ARBA00022692"/>
    </source>
</evidence>
<dbReference type="Pfam" id="PF01544">
    <property type="entry name" value="CorA"/>
    <property type="match status" value="1"/>
</dbReference>
<evidence type="ECO:0000256" key="7">
    <source>
        <dbReference type="ARBA" id="ARBA00022989"/>
    </source>
</evidence>
<comment type="caution">
    <text evidence="14">The sequence shown here is derived from an EMBL/GenBank/DDBJ whole genome shotgun (WGS) entry which is preliminary data.</text>
</comment>
<feature type="transmembrane region" description="Helical" evidence="13">
    <location>
        <begin position="1048"/>
        <end position="1069"/>
    </location>
</feature>
<protein>
    <recommendedName>
        <fullName evidence="16">Magnesium transporter</fullName>
    </recommendedName>
</protein>
<evidence type="ECO:0000313" key="15">
    <source>
        <dbReference type="Proteomes" id="UP000650467"/>
    </source>
</evidence>
<evidence type="ECO:0000256" key="10">
    <source>
        <dbReference type="ARBA" id="ARBA00034269"/>
    </source>
</evidence>
<dbReference type="GO" id="GO:0050897">
    <property type="term" value="F:cobalt ion binding"/>
    <property type="evidence" value="ECO:0007669"/>
    <property type="project" value="TreeGrafter"/>
</dbReference>
<evidence type="ECO:0000256" key="4">
    <source>
        <dbReference type="ARBA" id="ARBA00022475"/>
    </source>
</evidence>
<dbReference type="PANTHER" id="PTHR46494:SF1">
    <property type="entry name" value="CORA FAMILY METAL ION TRANSPORTER (EUROFUNG)"/>
    <property type="match status" value="1"/>
</dbReference>
<evidence type="ECO:0000256" key="6">
    <source>
        <dbReference type="ARBA" id="ARBA00022842"/>
    </source>
</evidence>
<keyword evidence="5 13" id="KW-0812">Transmembrane</keyword>
<dbReference type="GO" id="GO:0005886">
    <property type="term" value="C:plasma membrane"/>
    <property type="evidence" value="ECO:0007669"/>
    <property type="project" value="UniProtKB-SubCell"/>
</dbReference>
<proteinExistence type="inferred from homology"/>
<dbReference type="SUPFAM" id="SSF144083">
    <property type="entry name" value="Magnesium transport protein CorA, transmembrane region"/>
    <property type="match status" value="1"/>
</dbReference>
<dbReference type="InterPro" id="IPR045861">
    <property type="entry name" value="CorA_cytoplasmic_dom"/>
</dbReference>
<feature type="compositionally biased region" description="Basic and acidic residues" evidence="12">
    <location>
        <begin position="309"/>
        <end position="322"/>
    </location>
</feature>
<evidence type="ECO:0000256" key="13">
    <source>
        <dbReference type="SAM" id="Phobius"/>
    </source>
</evidence>
<evidence type="ECO:0000256" key="8">
    <source>
        <dbReference type="ARBA" id="ARBA00023065"/>
    </source>
</evidence>
<keyword evidence="6" id="KW-0460">Magnesium</keyword>
<dbReference type="GO" id="GO:0015095">
    <property type="term" value="F:magnesium ion transmembrane transporter activity"/>
    <property type="evidence" value="ECO:0007669"/>
    <property type="project" value="TreeGrafter"/>
</dbReference>
<evidence type="ECO:0000256" key="1">
    <source>
        <dbReference type="ARBA" id="ARBA00004651"/>
    </source>
</evidence>
<dbReference type="Gene3D" id="1.20.58.340">
    <property type="entry name" value="Magnesium transport protein CorA, transmembrane region"/>
    <property type="match status" value="2"/>
</dbReference>
<feature type="compositionally biased region" description="Gly residues" evidence="12">
    <location>
        <begin position="204"/>
        <end position="222"/>
    </location>
</feature>
<keyword evidence="15" id="KW-1185">Reference proteome</keyword>
<dbReference type="AlphaFoldDB" id="A0A836B0D7"/>
<keyword evidence="7 13" id="KW-1133">Transmembrane helix</keyword>
<keyword evidence="3" id="KW-0813">Transport</keyword>
<feature type="region of interest" description="Disordered" evidence="12">
    <location>
        <begin position="394"/>
        <end position="413"/>
    </location>
</feature>
<accession>A0A836B0D7</accession>